<feature type="region of interest" description="Disordered" evidence="1">
    <location>
        <begin position="83"/>
        <end position="130"/>
    </location>
</feature>
<reference evidence="2 3" key="1">
    <citation type="submission" date="2018-06" db="EMBL/GenBank/DDBJ databases">
        <title>Comparative genomics reveals the genomic features of Rhizophagus irregularis, R. cerebriforme, R. diaphanum and Gigaspora rosea, and their symbiotic lifestyle signature.</title>
        <authorList>
            <person name="Morin E."/>
            <person name="San Clemente H."/>
            <person name="Chen E.C.H."/>
            <person name="De La Providencia I."/>
            <person name="Hainaut M."/>
            <person name="Kuo A."/>
            <person name="Kohler A."/>
            <person name="Murat C."/>
            <person name="Tang N."/>
            <person name="Roy S."/>
            <person name="Loubradou J."/>
            <person name="Henrissat B."/>
            <person name="Grigoriev I.V."/>
            <person name="Corradi N."/>
            <person name="Roux C."/>
            <person name="Martin F.M."/>
        </authorList>
    </citation>
    <scope>NUCLEOTIDE SEQUENCE [LARGE SCALE GENOMIC DNA]</scope>
    <source>
        <strain evidence="2 3">DAOM 227022</strain>
    </source>
</reference>
<sequence>MQLSINEVEDKILEWIPYNQFNGIKEVFNDESTTIYLAIWKDGPLYYEIYDDEEKGWMRESNRIVNLKCLHNSQSNTDELLNEIDNDDVDDVSTDEVSESEEEEIEEENEEENEEEVEEKGEEEGKEKGIETYSINKNDIYGISQNPDTKDYIIVLKNKYCESCNKEYTNAIKWCESCKIDDFKKKFTKWTSGNDKIDNFIQEMQLKSHGKI</sequence>
<feature type="compositionally biased region" description="Acidic residues" evidence="1">
    <location>
        <begin position="83"/>
        <end position="122"/>
    </location>
</feature>
<accession>A0A397TCI6</accession>
<dbReference type="AlphaFoldDB" id="A0A397TCI6"/>
<evidence type="ECO:0000313" key="3">
    <source>
        <dbReference type="Proteomes" id="UP000265703"/>
    </source>
</evidence>
<evidence type="ECO:0000313" key="2">
    <source>
        <dbReference type="EMBL" id="RIA94155.1"/>
    </source>
</evidence>
<protein>
    <submittedName>
        <fullName evidence="2">Uncharacterized protein</fullName>
    </submittedName>
</protein>
<evidence type="ECO:0000256" key="1">
    <source>
        <dbReference type="SAM" id="MobiDB-lite"/>
    </source>
</evidence>
<dbReference type="EMBL" id="QKYT01000088">
    <property type="protein sequence ID" value="RIA94155.1"/>
    <property type="molecule type" value="Genomic_DNA"/>
</dbReference>
<dbReference type="Proteomes" id="UP000265703">
    <property type="component" value="Unassembled WGS sequence"/>
</dbReference>
<name>A0A397TCI6_9GLOM</name>
<dbReference type="OrthoDB" id="2441221at2759"/>
<keyword evidence="3" id="KW-1185">Reference proteome</keyword>
<organism evidence="2 3">
    <name type="scientific">Glomus cerebriforme</name>
    <dbReference type="NCBI Taxonomy" id="658196"/>
    <lineage>
        <taxon>Eukaryota</taxon>
        <taxon>Fungi</taxon>
        <taxon>Fungi incertae sedis</taxon>
        <taxon>Mucoromycota</taxon>
        <taxon>Glomeromycotina</taxon>
        <taxon>Glomeromycetes</taxon>
        <taxon>Glomerales</taxon>
        <taxon>Glomeraceae</taxon>
        <taxon>Glomus</taxon>
    </lineage>
</organism>
<gene>
    <name evidence="2" type="ORF">C1645_760723</name>
</gene>
<proteinExistence type="predicted"/>
<comment type="caution">
    <text evidence="2">The sequence shown here is derived from an EMBL/GenBank/DDBJ whole genome shotgun (WGS) entry which is preliminary data.</text>
</comment>